<dbReference type="GO" id="GO:0045087">
    <property type="term" value="P:innate immune response"/>
    <property type="evidence" value="ECO:0007669"/>
    <property type="project" value="TreeGrafter"/>
</dbReference>
<dbReference type="OMA" id="ETCYFAY"/>
<dbReference type="STRING" id="31234.E3N836"/>
<sequence>MLSRIKNIYANFQSRKGGTVNNDSVSVSSAPGIIEEPIYDEIYDTAPPSEFEQVDNQCHFGILRYIVSYRFRRVMLIALVSLVVVLFIFVFFLVAHLDKKHDNVFVSSTLHNYLETTTSSTPTTSVRTTSVRTTSVRTTSAPTTSVRTTSALTTRTDTTPHTQSFPTTTNPSDRTDCSPNQNSTFFFAYSNDLTADQVWNTFMYFADNSKLYFETYALGRFDRVNNLDQRIESFVSSDSFNGIYDALSNGLPNSSESIKDPSEGSAVLDIIDLFFKSDVTHCGSTLFILTKRFPTDTSIFNQVSMLKKYHAHVTFVVSENSFGSSSSEPMYRLASETNGLCIFTEDDKIQKTPPWLPSIWPLYLVYSFNAEVTKSGSVTLPVFNSPLFGKYHICMTLQDHGIIETCYFAYNEIVGALEKFRMGQTTYIRKGPFTLNAVPYNMTLGFEYSDDKGSILQIRIYSVSAVDFWAPYNI</sequence>
<organism evidence="5">
    <name type="scientific">Caenorhabditis remanei</name>
    <name type="common">Caenorhabditis vulgaris</name>
    <dbReference type="NCBI Taxonomy" id="31234"/>
    <lineage>
        <taxon>Eukaryota</taxon>
        <taxon>Metazoa</taxon>
        <taxon>Ecdysozoa</taxon>
        <taxon>Nematoda</taxon>
        <taxon>Chromadorea</taxon>
        <taxon>Rhabditida</taxon>
        <taxon>Rhabditina</taxon>
        <taxon>Rhabditomorpha</taxon>
        <taxon>Rhabditoidea</taxon>
        <taxon>Rhabditidae</taxon>
        <taxon>Peloderinae</taxon>
        <taxon>Caenorhabditis</taxon>
    </lineage>
</organism>
<dbReference type="PANTHER" id="PTHR23062">
    <property type="entry name" value="HYPOTHETICAL PROTEIN C.ELEGANS"/>
    <property type="match status" value="1"/>
</dbReference>
<dbReference type="eggNOG" id="KOG4297">
    <property type="taxonomic scope" value="Eukaryota"/>
</dbReference>
<evidence type="ECO:0000313" key="4">
    <source>
        <dbReference type="EMBL" id="EFO89322.1"/>
    </source>
</evidence>
<gene>
    <name evidence="4" type="ORF">CRE_15640</name>
</gene>
<dbReference type="InParanoid" id="E3N836"/>
<evidence type="ECO:0000256" key="2">
    <source>
        <dbReference type="SAM" id="Phobius"/>
    </source>
</evidence>
<keyword evidence="5" id="KW-1185">Reference proteome</keyword>
<accession>E3N836</accession>
<dbReference type="AlphaFoldDB" id="E3N836"/>
<name>E3N836_CAERE</name>
<dbReference type="Pfam" id="PF23673">
    <property type="entry name" value="DUF7154"/>
    <property type="match status" value="1"/>
</dbReference>
<dbReference type="PANTHER" id="PTHR23062:SF3">
    <property type="entry name" value="ANF_RECEPTOR DOMAIN-CONTAINING PROTEIN-RELATED"/>
    <property type="match status" value="1"/>
</dbReference>
<keyword evidence="2" id="KW-1133">Transmembrane helix</keyword>
<dbReference type="EMBL" id="DS268554">
    <property type="protein sequence ID" value="EFO89322.1"/>
    <property type="molecule type" value="Genomic_DNA"/>
</dbReference>
<evidence type="ECO:0000313" key="5">
    <source>
        <dbReference type="Proteomes" id="UP000008281"/>
    </source>
</evidence>
<feature type="domain" description="DUF7154" evidence="3">
    <location>
        <begin position="369"/>
        <end position="462"/>
    </location>
</feature>
<reference evidence="4" key="1">
    <citation type="submission" date="2007-07" db="EMBL/GenBank/DDBJ databases">
        <title>PCAP assembly of the Caenorhabditis remanei genome.</title>
        <authorList>
            <consortium name="The Caenorhabditis remanei Sequencing Consortium"/>
            <person name="Wilson R.K."/>
        </authorList>
    </citation>
    <scope>NUCLEOTIDE SEQUENCE [LARGE SCALE GENOMIC DNA]</scope>
    <source>
        <strain evidence="4">PB4641</strain>
    </source>
</reference>
<feature type="compositionally biased region" description="Low complexity" evidence="1">
    <location>
        <begin position="116"/>
        <end position="169"/>
    </location>
</feature>
<dbReference type="FunCoup" id="E3N836">
    <property type="interactions" value="534"/>
</dbReference>
<protein>
    <recommendedName>
        <fullName evidence="3">DUF7154 domain-containing protein</fullName>
    </recommendedName>
</protein>
<dbReference type="HOGENOM" id="CLU_667717_0_0_1"/>
<evidence type="ECO:0000256" key="1">
    <source>
        <dbReference type="SAM" id="MobiDB-lite"/>
    </source>
</evidence>
<dbReference type="InterPro" id="IPR055578">
    <property type="entry name" value="DUF7154"/>
</dbReference>
<evidence type="ECO:0000259" key="3">
    <source>
        <dbReference type="Pfam" id="PF23673"/>
    </source>
</evidence>
<dbReference type="Proteomes" id="UP000008281">
    <property type="component" value="Unassembled WGS sequence"/>
</dbReference>
<feature type="transmembrane region" description="Helical" evidence="2">
    <location>
        <begin position="74"/>
        <end position="97"/>
    </location>
</feature>
<proteinExistence type="predicted"/>
<keyword evidence="2" id="KW-0812">Transmembrane</keyword>
<feature type="region of interest" description="Disordered" evidence="1">
    <location>
        <begin position="116"/>
        <end position="177"/>
    </location>
</feature>
<keyword evidence="2" id="KW-0472">Membrane</keyword>